<dbReference type="Proteomes" id="UP000053958">
    <property type="component" value="Unassembled WGS sequence"/>
</dbReference>
<evidence type="ECO:0000256" key="3">
    <source>
        <dbReference type="ARBA" id="ARBA00022777"/>
    </source>
</evidence>
<protein>
    <submittedName>
        <fullName evidence="5">Uridine kinase</fullName>
    </submittedName>
</protein>
<dbReference type="STRING" id="1408163.A0A0F4YSJ8"/>
<evidence type="ECO:0000256" key="4">
    <source>
        <dbReference type="RuleBase" id="RU003330"/>
    </source>
</evidence>
<dbReference type="CDD" id="cd01428">
    <property type="entry name" value="ADK"/>
    <property type="match status" value="1"/>
</dbReference>
<dbReference type="GO" id="GO:0019205">
    <property type="term" value="F:nucleobase-containing compound kinase activity"/>
    <property type="evidence" value="ECO:0007669"/>
    <property type="project" value="InterPro"/>
</dbReference>
<comment type="similarity">
    <text evidence="4">Belongs to the adenylate kinase family.</text>
</comment>
<evidence type="ECO:0000256" key="2">
    <source>
        <dbReference type="ARBA" id="ARBA00022741"/>
    </source>
</evidence>
<dbReference type="PROSITE" id="PS00113">
    <property type="entry name" value="ADENYLATE_KINASE"/>
    <property type="match status" value="1"/>
</dbReference>
<keyword evidence="1 4" id="KW-0808">Transferase</keyword>
<evidence type="ECO:0000313" key="6">
    <source>
        <dbReference type="Proteomes" id="UP000053958"/>
    </source>
</evidence>
<dbReference type="RefSeq" id="XP_013327697.1">
    <property type="nucleotide sequence ID" value="XM_013472243.1"/>
</dbReference>
<dbReference type="GO" id="GO:0005524">
    <property type="term" value="F:ATP binding"/>
    <property type="evidence" value="ECO:0007669"/>
    <property type="project" value="InterPro"/>
</dbReference>
<name>A0A0F4YSJ8_RASE3</name>
<comment type="caution">
    <text evidence="5">The sequence shown here is derived from an EMBL/GenBank/DDBJ whole genome shotgun (WGS) entry which is preliminary data.</text>
</comment>
<gene>
    <name evidence="5" type="ORF">T310_4878</name>
</gene>
<keyword evidence="3 4" id="KW-0418">Kinase</keyword>
<keyword evidence="6" id="KW-1185">Reference proteome</keyword>
<evidence type="ECO:0000256" key="1">
    <source>
        <dbReference type="ARBA" id="ARBA00022679"/>
    </source>
</evidence>
<accession>A0A0F4YSJ8</accession>
<dbReference type="InterPro" id="IPR027417">
    <property type="entry name" value="P-loop_NTPase"/>
</dbReference>
<dbReference type="PRINTS" id="PR00094">
    <property type="entry name" value="ADENYLTKNASE"/>
</dbReference>
<dbReference type="Gene3D" id="3.40.50.300">
    <property type="entry name" value="P-loop containing nucleotide triphosphate hydrolases"/>
    <property type="match status" value="1"/>
</dbReference>
<sequence length="154" mass="17082">MSTERKVYFVFGGPGAGKGTLCTRLAQEMGLAHVCVGDLLRAAIERSDEFEAREQVQRAMKEGKLAPVGAIRTVLEKALQTQSVVLLDGFPRSLEQMSMFEEFFGNDGASRAKAPSDVWMLIGQFDCEGDLDEIYEGIKNQFQALLNKVKTDRE</sequence>
<dbReference type="SUPFAM" id="SSF52540">
    <property type="entry name" value="P-loop containing nucleoside triphosphate hydrolases"/>
    <property type="match status" value="1"/>
</dbReference>
<dbReference type="InterPro" id="IPR000850">
    <property type="entry name" value="Adenylat/UMP-CMP_kin"/>
</dbReference>
<dbReference type="AlphaFoldDB" id="A0A0F4YSJ8"/>
<organism evidence="5 6">
    <name type="scientific">Rasamsonia emersonii (strain ATCC 16479 / CBS 393.64 / IMI 116815)</name>
    <dbReference type="NCBI Taxonomy" id="1408163"/>
    <lineage>
        <taxon>Eukaryota</taxon>
        <taxon>Fungi</taxon>
        <taxon>Dikarya</taxon>
        <taxon>Ascomycota</taxon>
        <taxon>Pezizomycotina</taxon>
        <taxon>Eurotiomycetes</taxon>
        <taxon>Eurotiomycetidae</taxon>
        <taxon>Eurotiales</taxon>
        <taxon>Trichocomaceae</taxon>
        <taxon>Rasamsonia</taxon>
    </lineage>
</organism>
<dbReference type="Pfam" id="PF00406">
    <property type="entry name" value="ADK"/>
    <property type="match status" value="1"/>
</dbReference>
<dbReference type="GeneID" id="25317225"/>
<evidence type="ECO:0000313" key="5">
    <source>
        <dbReference type="EMBL" id="KKA21085.1"/>
    </source>
</evidence>
<dbReference type="InterPro" id="IPR033690">
    <property type="entry name" value="Adenylat_kinase_CS"/>
</dbReference>
<proteinExistence type="inferred from homology"/>
<dbReference type="PANTHER" id="PTHR23359">
    <property type="entry name" value="NUCLEOTIDE KINASE"/>
    <property type="match status" value="1"/>
</dbReference>
<keyword evidence="2" id="KW-0547">Nucleotide-binding</keyword>
<reference evidence="5 6" key="1">
    <citation type="submission" date="2015-04" db="EMBL/GenBank/DDBJ databases">
        <authorList>
            <person name="Heijne W.H."/>
            <person name="Fedorova N.D."/>
            <person name="Nierman W.C."/>
            <person name="Vollebregt A.W."/>
            <person name="Zhao Z."/>
            <person name="Wu L."/>
            <person name="Kumar M."/>
            <person name="Stam H."/>
            <person name="van den Berg M.A."/>
            <person name="Pel H.J."/>
        </authorList>
    </citation>
    <scope>NUCLEOTIDE SEQUENCE [LARGE SCALE GENOMIC DNA]</scope>
    <source>
        <strain evidence="5 6">CBS 393.64</strain>
    </source>
</reference>
<dbReference type="EMBL" id="LASV01000206">
    <property type="protein sequence ID" value="KKA21085.1"/>
    <property type="molecule type" value="Genomic_DNA"/>
</dbReference>
<dbReference type="OrthoDB" id="442176at2759"/>
<dbReference type="GO" id="GO:0006139">
    <property type="term" value="P:nucleobase-containing compound metabolic process"/>
    <property type="evidence" value="ECO:0007669"/>
    <property type="project" value="InterPro"/>
</dbReference>